<dbReference type="SMART" id="SM00368">
    <property type="entry name" value="LRR_RI"/>
    <property type="match status" value="3"/>
</dbReference>
<dbReference type="InterPro" id="IPR032675">
    <property type="entry name" value="LRR_dom_sf"/>
</dbReference>
<reference evidence="1" key="1">
    <citation type="journal article" date="2011" name="FEMS Microbiol. Ecol.">
        <title>Polyketide synthase pathways identified from a metagenomic library are derived from soil Acidobacteria.</title>
        <authorList>
            <person name="Parsley L.C."/>
            <person name="Linneman J."/>
            <person name="Goode A.M."/>
            <person name="Becklund K."/>
            <person name="George I."/>
            <person name="Goodman R.M."/>
            <person name="Lopanik N.B."/>
            <person name="Liles M.R."/>
        </authorList>
    </citation>
    <scope>NUCLEOTIDE SEQUENCE</scope>
</reference>
<name>F8TTJ1_9BACT</name>
<dbReference type="Gene3D" id="3.80.10.10">
    <property type="entry name" value="Ribonuclease Inhibitor"/>
    <property type="match status" value="2"/>
</dbReference>
<dbReference type="InterPro" id="IPR001611">
    <property type="entry name" value="Leu-rich_rpt"/>
</dbReference>
<dbReference type="Pfam" id="PF13516">
    <property type="entry name" value="LRR_6"/>
    <property type="match status" value="1"/>
</dbReference>
<evidence type="ECO:0000313" key="1">
    <source>
        <dbReference type="EMBL" id="AEH26502.1"/>
    </source>
</evidence>
<dbReference type="EMBL" id="JF342591">
    <property type="protein sequence ID" value="AEH26502.1"/>
    <property type="molecule type" value="Genomic_DNA"/>
</dbReference>
<protein>
    <submittedName>
        <fullName evidence="1">Leucine-rich repeat domain protein</fullName>
    </submittedName>
</protein>
<dbReference type="PANTHER" id="PTHR13318:SF259">
    <property type="entry name" value="F-BOX DOMAIN-CONTAINING PROTEIN"/>
    <property type="match status" value="1"/>
</dbReference>
<proteinExistence type="predicted"/>
<organism evidence="1">
    <name type="scientific">uncultured Acidobacteria bacterium A11</name>
    <dbReference type="NCBI Taxonomy" id="1036854"/>
    <lineage>
        <taxon>Bacteria</taxon>
        <taxon>Pseudomonadati</taxon>
        <taxon>Acidobacteriota</taxon>
        <taxon>environmental samples</taxon>
    </lineage>
</organism>
<dbReference type="SUPFAM" id="SSF52047">
    <property type="entry name" value="RNI-like"/>
    <property type="match status" value="1"/>
</dbReference>
<accession>F8TTJ1</accession>
<dbReference type="GO" id="GO:0019005">
    <property type="term" value="C:SCF ubiquitin ligase complex"/>
    <property type="evidence" value="ECO:0007669"/>
    <property type="project" value="TreeGrafter"/>
</dbReference>
<sequence length="402" mass="43571">MCLLTLNLRAQTLTASADDVAAVKNLVAAADAWDAKGKTRFDSDLALRLGQSWRSIRDPLLRIKVREFIPALERAAVLRPRLAEIAAATKTAKGTVAFEPGAPQWLSDLVGAESLHLLDRLTAIDLNDRQSPHDKSYKRNDTLVDAWLDRLADLPDLISLDLANTGVAGPGLKVVGTLKNLERLNLTLTPVTDAHLEHLAGLTNLRVLSLASAKCTGEGFRFLGKLKQLENANFHFTPVNDAGLAGISTVTGLERLEIVHCHFTDAGAPHLAKLVNLERLQIGSRDATGAAIEPLTALTKLRELDLQDNQATAEGVRHASRIPSLRVLRIHGQIKDEGAASIAQLSNLEILVANNAGLTDDALDHFARLPRLQRLEIKGNKITDPALARLQQALPALEVVRQ</sequence>
<dbReference type="PANTHER" id="PTHR13318">
    <property type="entry name" value="PARTNER OF PAIRED, ISOFORM B-RELATED"/>
    <property type="match status" value="1"/>
</dbReference>
<dbReference type="GO" id="GO:0031146">
    <property type="term" value="P:SCF-dependent proteasomal ubiquitin-dependent protein catabolic process"/>
    <property type="evidence" value="ECO:0007669"/>
    <property type="project" value="TreeGrafter"/>
</dbReference>
<dbReference type="AlphaFoldDB" id="F8TTJ1"/>